<feature type="compositionally biased region" description="Basic residues" evidence="6">
    <location>
        <begin position="1093"/>
        <end position="1104"/>
    </location>
</feature>
<feature type="compositionally biased region" description="Low complexity" evidence="6">
    <location>
        <begin position="688"/>
        <end position="701"/>
    </location>
</feature>
<feature type="compositionally biased region" description="Low complexity" evidence="6">
    <location>
        <begin position="212"/>
        <end position="229"/>
    </location>
</feature>
<feature type="region of interest" description="Disordered" evidence="6">
    <location>
        <begin position="1080"/>
        <end position="1105"/>
    </location>
</feature>
<comment type="similarity">
    <text evidence="2">Belongs to the SNF5 family.</text>
</comment>
<feature type="region of interest" description="Disordered" evidence="6">
    <location>
        <begin position="202"/>
        <end position="229"/>
    </location>
</feature>
<keyword evidence="7" id="KW-1133">Transmembrane helix</keyword>
<dbReference type="Proteomes" id="UP001203297">
    <property type="component" value="Unassembled WGS sequence"/>
</dbReference>
<evidence type="ECO:0008006" key="10">
    <source>
        <dbReference type="Google" id="ProtNLM"/>
    </source>
</evidence>
<feature type="region of interest" description="Disordered" evidence="6">
    <location>
        <begin position="258"/>
        <end position="490"/>
    </location>
</feature>
<feature type="compositionally biased region" description="Basic and acidic residues" evidence="6">
    <location>
        <begin position="1080"/>
        <end position="1092"/>
    </location>
</feature>
<feature type="transmembrane region" description="Helical" evidence="7">
    <location>
        <begin position="163"/>
        <end position="189"/>
    </location>
</feature>
<keyword evidence="7" id="KW-0812">Transmembrane</keyword>
<gene>
    <name evidence="8" type="ORF">B0F90DRAFT_1818187</name>
</gene>
<feature type="region of interest" description="Disordered" evidence="6">
    <location>
        <begin position="663"/>
        <end position="701"/>
    </location>
</feature>
<evidence type="ECO:0000313" key="8">
    <source>
        <dbReference type="EMBL" id="KAI0299446.1"/>
    </source>
</evidence>
<comment type="caution">
    <text evidence="8">The sequence shown here is derived from an EMBL/GenBank/DDBJ whole genome shotgun (WGS) entry which is preliminary data.</text>
</comment>
<dbReference type="GO" id="GO:0000228">
    <property type="term" value="C:nuclear chromosome"/>
    <property type="evidence" value="ECO:0007669"/>
    <property type="project" value="InterPro"/>
</dbReference>
<keyword evidence="5" id="KW-0539">Nucleus</keyword>
<dbReference type="GO" id="GO:0006338">
    <property type="term" value="P:chromatin remodeling"/>
    <property type="evidence" value="ECO:0007669"/>
    <property type="project" value="InterPro"/>
</dbReference>
<accession>A0AAD4M368</accession>
<feature type="region of interest" description="Disordered" evidence="6">
    <location>
        <begin position="1171"/>
        <end position="1246"/>
    </location>
</feature>
<feature type="compositionally biased region" description="Low complexity" evidence="6">
    <location>
        <begin position="275"/>
        <end position="297"/>
    </location>
</feature>
<feature type="compositionally biased region" description="Low complexity" evidence="6">
    <location>
        <begin position="377"/>
        <end position="390"/>
    </location>
</feature>
<evidence type="ECO:0000256" key="3">
    <source>
        <dbReference type="ARBA" id="ARBA00023015"/>
    </source>
</evidence>
<keyword evidence="7" id="KW-0472">Membrane</keyword>
<evidence type="ECO:0000256" key="1">
    <source>
        <dbReference type="ARBA" id="ARBA00004123"/>
    </source>
</evidence>
<feature type="compositionally biased region" description="Polar residues" evidence="6">
    <location>
        <begin position="391"/>
        <end position="401"/>
    </location>
</feature>
<evidence type="ECO:0000256" key="6">
    <source>
        <dbReference type="SAM" id="MobiDB-lite"/>
    </source>
</evidence>
<sequence length="1556" mass="170085">MNVNTNGFPQTQGGQQQFLNPAMLQGLQNQGQNPQFQKNINNPALANSQMFQQQGLAMNPQQLLNGRGASAMSQQQLNQPLNPTMLLQMQGANAMQASLSGGLNGVNQGALSMSGMTNMGNAGMSAMGGMIANNMGFSPQHLSQLQQMTPQQQMDARQVQAKLLVGIVIYDLSDVAYLFFFFFPASFVFKFRSLEKQHRALQHQRQMGQMSQGQPQFDQRQQLQQPMQQRFLQDQPQFNTSQPNGLQGILAQQQSMHNTPNFFDRPSSTSSVTHSQQFSQPSPQGQQFPQQSSQFQMMPPPPPRPPSSRPGTSQSQMSHQSGPPTVVTPSSPALGGAGQLVGMQRPPSRPRTSSGFNLFGQGAPIGTPKPPTPIQPSLPHQQQSQQQQPQANTPTHVTSPFPQQQLQLQQQQPQSQPPRQHQQVPQQLQQQQQQSPQVQTPLGFNRAPSTPLPGSPGRKRRLTSQGSLDPQPPSQFGGISGSGLTGLNVNNPSTVNAGGLMSMPQSMGSPNPALLGGAGGGLMGPPHVVPSRANSLGGQVAQLSQGLDDSGLFQQQLSGGQASLPVQVSQHTMTGGAAPFQNPSSIPNVGIGGGGMRQRHPVIGTPGFPDMQAPLQSPVLPKMSQAVITPAQMQMQMQMHSGEAMSISTGLPEVQGLPVVPDATAAVPHPHPHSHSHPPTAPVPPAPSATTLPSHPATTLTAAPVSGKTMRVTLVPPTDVKPLTEEEVLEVKDWMTRDKEYDTLYRNMKERMAEELRVFRAENSDLWWEVTDGKKLKTKFGVTYPGQRFRDNRKRGRREGFRLPAKVDPEEAKREEILVPIRLEFDVEHHRMREAFVWNLNDPVITPEIFAQSLVDDYALAPSYLSVIVKSIQDQLSDFQTHATDQVLDIDGETLLRGQLDENEKVWWDKWRKELPTLVKRPKEALTTGRKRRKVDSNVKIERDPDVPASVADIKVDGKEQQEEMRILIRLDIGIGSMKLDDQFEWDIENPAASPEQFAEVYTRELGLGGEFGTAIAHSIREQVQTYQKSLFLVGHPSDGTAVQDDDLRMSFLSAVTSVARPMDQVQAFTPILNYLSDSEMERNEKEREKEMNKRKKRNTRGRRGVALPDREPIKTLRTPAIGFPDVDPAVLALAQAAAAPTSRRAAAAAASLTIANMVASENGTAVITPTLPMATPTVPTPSAPKEKKTRGLFKPPSYPSTVLHPRAHVSAPTMSTAADASKLPPPLENDPPAPMPVPPPQDNRLPRVISAKRAKELEREAKEKEFADGQHPNFINGVWHCSNCGCPEDIAIGRRKGPLGDKSQCGTCGKFWHRHRRPRPVVYNPDPEYHLGLRTETDKSKIYPKKKGGAAARATNTPVVDQDEPTPATAPEPETPNKTEPVVELPRRAPPGVGRRHVDTERAVSPVSSGSSSASESPLIQKMKLNGTGHSKSDANTPMLPPTTDDPSALPPGPSDRPTSPVHTTEDLPPDSLIAAHAAMNAKYPDDRFDIMTRMAPSGEQEWRVKCLDCPGKLYIPGDGMSNFEVHLKNRNHRARVAERLGTTRTRNSHDHSAK</sequence>
<evidence type="ECO:0000256" key="7">
    <source>
        <dbReference type="SAM" id="Phobius"/>
    </source>
</evidence>
<feature type="compositionally biased region" description="Pro residues" evidence="6">
    <location>
        <begin position="1224"/>
        <end position="1242"/>
    </location>
</feature>
<feature type="compositionally biased region" description="Low complexity" evidence="6">
    <location>
        <begin position="1404"/>
        <end position="1419"/>
    </location>
</feature>
<feature type="compositionally biased region" description="Pro residues" evidence="6">
    <location>
        <begin position="367"/>
        <end position="376"/>
    </location>
</feature>
<reference evidence="8" key="1">
    <citation type="journal article" date="2022" name="New Phytol.">
        <title>Evolutionary transition to the ectomycorrhizal habit in the genomes of a hyperdiverse lineage of mushroom-forming fungi.</title>
        <authorList>
            <person name="Looney B."/>
            <person name="Miyauchi S."/>
            <person name="Morin E."/>
            <person name="Drula E."/>
            <person name="Courty P.E."/>
            <person name="Kohler A."/>
            <person name="Kuo A."/>
            <person name="LaButti K."/>
            <person name="Pangilinan J."/>
            <person name="Lipzen A."/>
            <person name="Riley R."/>
            <person name="Andreopoulos W."/>
            <person name="He G."/>
            <person name="Johnson J."/>
            <person name="Nolan M."/>
            <person name="Tritt A."/>
            <person name="Barry K.W."/>
            <person name="Grigoriev I.V."/>
            <person name="Nagy L.G."/>
            <person name="Hibbett D."/>
            <person name="Henrissat B."/>
            <person name="Matheny P.B."/>
            <person name="Labbe J."/>
            <person name="Martin F.M."/>
        </authorList>
    </citation>
    <scope>NUCLEOTIDE SEQUENCE</scope>
    <source>
        <strain evidence="8">BPL690</strain>
    </source>
</reference>
<evidence type="ECO:0000256" key="2">
    <source>
        <dbReference type="ARBA" id="ARBA00010239"/>
    </source>
</evidence>
<comment type="subcellular location">
    <subcellularLocation>
        <location evidence="1">Nucleus</location>
    </subcellularLocation>
</comment>
<keyword evidence="4" id="KW-0804">Transcription</keyword>
<dbReference type="PANTHER" id="PTHR10019">
    <property type="entry name" value="SNF5"/>
    <property type="match status" value="1"/>
</dbReference>
<evidence type="ECO:0000256" key="5">
    <source>
        <dbReference type="ARBA" id="ARBA00023242"/>
    </source>
</evidence>
<protein>
    <recommendedName>
        <fullName evidence="10">SNF5-domain-containing protein</fullName>
    </recommendedName>
</protein>
<name>A0AAD4M368_9AGAM</name>
<keyword evidence="3" id="KW-0805">Transcription regulation</keyword>
<evidence type="ECO:0000313" key="9">
    <source>
        <dbReference type="Proteomes" id="UP001203297"/>
    </source>
</evidence>
<feature type="region of interest" description="Disordered" evidence="6">
    <location>
        <begin position="1537"/>
        <end position="1556"/>
    </location>
</feature>
<feature type="region of interest" description="Disordered" evidence="6">
    <location>
        <begin position="1341"/>
        <end position="1470"/>
    </location>
</feature>
<dbReference type="InterPro" id="IPR006939">
    <property type="entry name" value="SNF5"/>
</dbReference>
<feature type="compositionally biased region" description="Polar residues" evidence="6">
    <location>
        <begin position="258"/>
        <end position="274"/>
    </location>
</feature>
<proteinExistence type="inferred from homology"/>
<feature type="compositionally biased region" description="Low complexity" evidence="6">
    <location>
        <begin position="402"/>
        <end position="439"/>
    </location>
</feature>
<organism evidence="8 9">
    <name type="scientific">Multifurca ochricompacta</name>
    <dbReference type="NCBI Taxonomy" id="376703"/>
    <lineage>
        <taxon>Eukaryota</taxon>
        <taxon>Fungi</taxon>
        <taxon>Dikarya</taxon>
        <taxon>Basidiomycota</taxon>
        <taxon>Agaricomycotina</taxon>
        <taxon>Agaricomycetes</taxon>
        <taxon>Russulales</taxon>
        <taxon>Russulaceae</taxon>
        <taxon>Multifurca</taxon>
    </lineage>
</organism>
<feature type="compositionally biased region" description="Low complexity" evidence="6">
    <location>
        <begin position="323"/>
        <end position="332"/>
    </location>
</feature>
<dbReference type="EMBL" id="WTXG01000023">
    <property type="protein sequence ID" value="KAI0299446.1"/>
    <property type="molecule type" value="Genomic_DNA"/>
</dbReference>
<dbReference type="Pfam" id="PF04855">
    <property type="entry name" value="SNF5"/>
    <property type="match status" value="1"/>
</dbReference>
<feature type="compositionally biased region" description="Pro residues" evidence="6">
    <location>
        <begin position="298"/>
        <end position="308"/>
    </location>
</feature>
<evidence type="ECO:0000256" key="4">
    <source>
        <dbReference type="ARBA" id="ARBA00023163"/>
    </source>
</evidence>
<keyword evidence="9" id="KW-1185">Reference proteome</keyword>